<keyword evidence="5 8" id="KW-1133">Transmembrane helix</keyword>
<feature type="transmembrane region" description="Helical" evidence="8">
    <location>
        <begin position="417"/>
        <end position="439"/>
    </location>
</feature>
<feature type="transmembrane region" description="Helical" evidence="8">
    <location>
        <begin position="190"/>
        <end position="208"/>
    </location>
</feature>
<evidence type="ECO:0000313" key="9">
    <source>
        <dbReference type="EMBL" id="VVP93698.1"/>
    </source>
</evidence>
<feature type="transmembrane region" description="Helical" evidence="8">
    <location>
        <begin position="273"/>
        <end position="295"/>
    </location>
</feature>
<feature type="transmembrane region" description="Helical" evidence="8">
    <location>
        <begin position="21"/>
        <end position="44"/>
    </location>
</feature>
<name>A0A5E7T695_PSEFL</name>
<protein>
    <recommendedName>
        <fullName evidence="11">Cytosine permease</fullName>
    </recommendedName>
</protein>
<dbReference type="AlphaFoldDB" id="A0A5E7T695"/>
<feature type="transmembrane region" description="Helical" evidence="8">
    <location>
        <begin position="50"/>
        <end position="69"/>
    </location>
</feature>
<feature type="transmembrane region" description="Helical" evidence="8">
    <location>
        <begin position="229"/>
        <end position="253"/>
    </location>
</feature>
<feature type="transmembrane region" description="Helical" evidence="8">
    <location>
        <begin position="158"/>
        <end position="178"/>
    </location>
</feature>
<dbReference type="GO" id="GO:0005886">
    <property type="term" value="C:plasma membrane"/>
    <property type="evidence" value="ECO:0007669"/>
    <property type="project" value="TreeGrafter"/>
</dbReference>
<evidence type="ECO:0000256" key="1">
    <source>
        <dbReference type="ARBA" id="ARBA00004141"/>
    </source>
</evidence>
<feature type="transmembrane region" description="Helical" evidence="8">
    <location>
        <begin position="90"/>
        <end position="111"/>
    </location>
</feature>
<dbReference type="InterPro" id="IPR026030">
    <property type="entry name" value="Pur-cyt_permease_Fcy2/21/22"/>
</dbReference>
<keyword evidence="4 8" id="KW-0812">Transmembrane</keyword>
<evidence type="ECO:0000313" key="10">
    <source>
        <dbReference type="Proteomes" id="UP000326611"/>
    </source>
</evidence>
<feature type="transmembrane region" description="Helical" evidence="8">
    <location>
        <begin position="386"/>
        <end position="405"/>
    </location>
</feature>
<gene>
    <name evidence="9" type="ORF">PS918_03494</name>
</gene>
<dbReference type="Gene3D" id="1.10.4160.10">
    <property type="entry name" value="Hydantoin permease"/>
    <property type="match status" value="1"/>
</dbReference>
<feature type="transmembrane region" description="Helical" evidence="8">
    <location>
        <begin position="316"/>
        <end position="334"/>
    </location>
</feature>
<dbReference type="OrthoDB" id="9809167at2"/>
<evidence type="ECO:0000256" key="3">
    <source>
        <dbReference type="ARBA" id="ARBA00022448"/>
    </source>
</evidence>
<comment type="subcellular location">
    <subcellularLocation>
        <location evidence="1">Membrane</location>
        <topology evidence="1">Multi-pass membrane protein</topology>
    </subcellularLocation>
</comment>
<evidence type="ECO:0000256" key="5">
    <source>
        <dbReference type="ARBA" id="ARBA00022989"/>
    </source>
</evidence>
<proteinExistence type="inferred from homology"/>
<dbReference type="InterPro" id="IPR001248">
    <property type="entry name" value="Pur-cyt_permease"/>
</dbReference>
<evidence type="ECO:0000256" key="2">
    <source>
        <dbReference type="ARBA" id="ARBA00008974"/>
    </source>
</evidence>
<sequence>MHVEKRSIDFIPEAERHGRPASLFYIWFGANMNITTIASGVLPVVMGLNLFWSALAILIGSLVGAIFMASHSAQGPKLGIPQMIQSRAQFGVLGAVLPLLFVMLIYLGFFVSNTLLAAQALASVSPLPASGNIYLIGALCFVVALYGYRLIHRLQKLLSILSLLVFAAATLLALQLPIAAEQWLPTGFSLSKFLVAVSIAVTWQLSYAPYVADYSRYLPSDTPTAQVFWYSYAGTVSGGAWMMILGAILSVGIGDFSSNVGGHVAGLFGGGALVLFAFIVYGQVSINVFNLYGAFMSTITVIEPFARLKVTPRVRGVFMLLISLLATALCTISQDDFISFFLNFIFFMSYFLIPWTAINLVDYYCLRKGQYRIGDIFDLNGMYGRINWIACGSFALAIALEVPFMNTTLYVGPVATALAGVDLAWLVGLVVPALTYYGLMKRAMRDPARAGAMLARDGRER</sequence>
<evidence type="ECO:0000256" key="6">
    <source>
        <dbReference type="ARBA" id="ARBA00023136"/>
    </source>
</evidence>
<dbReference type="PANTHER" id="PTHR31806:SF1">
    <property type="entry name" value="PURINE-CYTOSINE PERMEASE FCY2-RELATED"/>
    <property type="match status" value="1"/>
</dbReference>
<dbReference type="Proteomes" id="UP000326611">
    <property type="component" value="Unassembled WGS sequence"/>
</dbReference>
<evidence type="ECO:0000256" key="8">
    <source>
        <dbReference type="SAM" id="Phobius"/>
    </source>
</evidence>
<keyword evidence="6 7" id="KW-0472">Membrane</keyword>
<organism evidence="9 10">
    <name type="scientific">Pseudomonas fluorescens</name>
    <dbReference type="NCBI Taxonomy" id="294"/>
    <lineage>
        <taxon>Bacteria</taxon>
        <taxon>Pseudomonadati</taxon>
        <taxon>Pseudomonadota</taxon>
        <taxon>Gammaproteobacteria</taxon>
        <taxon>Pseudomonadales</taxon>
        <taxon>Pseudomonadaceae</taxon>
        <taxon>Pseudomonas</taxon>
    </lineage>
</organism>
<evidence type="ECO:0000256" key="4">
    <source>
        <dbReference type="ARBA" id="ARBA00022692"/>
    </source>
</evidence>
<feature type="transmembrane region" description="Helical" evidence="8">
    <location>
        <begin position="131"/>
        <end position="151"/>
    </location>
</feature>
<evidence type="ECO:0008006" key="11">
    <source>
        <dbReference type="Google" id="ProtNLM"/>
    </source>
</evidence>
<reference evidence="9 10" key="1">
    <citation type="submission" date="2019-09" db="EMBL/GenBank/DDBJ databases">
        <authorList>
            <person name="Chandra G."/>
            <person name="Truman W A."/>
        </authorList>
    </citation>
    <scope>NUCLEOTIDE SEQUENCE [LARGE SCALE GENOMIC DNA]</scope>
    <source>
        <strain evidence="9">PS918</strain>
    </source>
</reference>
<feature type="transmembrane region" description="Helical" evidence="8">
    <location>
        <begin position="340"/>
        <end position="365"/>
    </location>
</feature>
<comment type="similarity">
    <text evidence="2 7">Belongs to the purine-cytosine permease (2.A.39) family.</text>
</comment>
<dbReference type="EMBL" id="CABVIY010000004">
    <property type="protein sequence ID" value="VVP93698.1"/>
    <property type="molecule type" value="Genomic_DNA"/>
</dbReference>
<dbReference type="RefSeq" id="WP_150771522.1">
    <property type="nucleotide sequence ID" value="NZ_CABVIY010000004.1"/>
</dbReference>
<dbReference type="GO" id="GO:0022857">
    <property type="term" value="F:transmembrane transporter activity"/>
    <property type="evidence" value="ECO:0007669"/>
    <property type="project" value="InterPro"/>
</dbReference>
<dbReference type="CDD" id="cd11484">
    <property type="entry name" value="SLC-NCS1sbd_CobB-like"/>
    <property type="match status" value="1"/>
</dbReference>
<dbReference type="PIRSF" id="PIRSF002744">
    <property type="entry name" value="Pur-cyt_permease"/>
    <property type="match status" value="1"/>
</dbReference>
<dbReference type="PANTHER" id="PTHR31806">
    <property type="entry name" value="PURINE-CYTOSINE PERMEASE FCY2-RELATED"/>
    <property type="match status" value="1"/>
</dbReference>
<accession>A0A5E7T695</accession>
<evidence type="ECO:0000256" key="7">
    <source>
        <dbReference type="PIRNR" id="PIRNR002744"/>
    </source>
</evidence>
<keyword evidence="3 7" id="KW-0813">Transport</keyword>
<dbReference type="Pfam" id="PF02133">
    <property type="entry name" value="Transp_cyt_pur"/>
    <property type="match status" value="1"/>
</dbReference>